<gene>
    <name evidence="2" type="ORF">METZ01_LOCUS385467</name>
</gene>
<feature type="non-terminal residue" evidence="2">
    <location>
        <position position="276"/>
    </location>
</feature>
<dbReference type="InterPro" id="IPR011765">
    <property type="entry name" value="Pept_M16_N"/>
</dbReference>
<name>A0A382UED1_9ZZZZ</name>
<dbReference type="GO" id="GO:0046872">
    <property type="term" value="F:metal ion binding"/>
    <property type="evidence" value="ECO:0007669"/>
    <property type="project" value="InterPro"/>
</dbReference>
<dbReference type="EMBL" id="UINC01143602">
    <property type="protein sequence ID" value="SVD32613.1"/>
    <property type="molecule type" value="Genomic_DNA"/>
</dbReference>
<dbReference type="Pfam" id="PF00675">
    <property type="entry name" value="Peptidase_M16"/>
    <property type="match status" value="1"/>
</dbReference>
<dbReference type="SUPFAM" id="SSF63411">
    <property type="entry name" value="LuxS/MPP-like metallohydrolase"/>
    <property type="match status" value="1"/>
</dbReference>
<feature type="non-terminal residue" evidence="2">
    <location>
        <position position="1"/>
    </location>
</feature>
<accession>A0A382UED1</accession>
<dbReference type="PANTHER" id="PTHR11851:SF224">
    <property type="entry name" value="PROCESSING PROTEASE"/>
    <property type="match status" value="1"/>
</dbReference>
<dbReference type="PANTHER" id="PTHR11851">
    <property type="entry name" value="METALLOPROTEASE"/>
    <property type="match status" value="1"/>
</dbReference>
<proteinExistence type="predicted"/>
<dbReference type="InterPro" id="IPR050361">
    <property type="entry name" value="MPP/UQCRC_Complex"/>
</dbReference>
<evidence type="ECO:0000313" key="2">
    <source>
        <dbReference type="EMBL" id="SVD32613.1"/>
    </source>
</evidence>
<dbReference type="InterPro" id="IPR011249">
    <property type="entry name" value="Metalloenz_LuxS/M16"/>
</dbReference>
<feature type="domain" description="Peptidase M16 N-terminal" evidence="1">
    <location>
        <begin position="37"/>
        <end position="146"/>
    </location>
</feature>
<sequence length="276" mass="29742">VLPPLREPTAFTFPSIEREMFPNDVRLCTIHHDQPGLVNLMVLLRAGSATDPSGYEGLAGLTASLLDEGCAKYSTLDLHKALGDIGGRLSTDVFSDATVLSIVILERHLVAALDLLVEIATSPRFSDEAVRRVRTLRLSRIAELRHSGASVADRVFRRGVYPSHPYGHAPIGTECGLTAIDQDQLRAFHTAQYAPDRWTVLAGGGSDSSGLRAVVAERIGRLPTVSLPSRSDLNVLPTDPVSAPGRLLFVPREGAVQSEIRVGLLGVSRHVQGYEA</sequence>
<dbReference type="Gene3D" id="3.30.830.10">
    <property type="entry name" value="Metalloenzyme, LuxS/M16 peptidase-like"/>
    <property type="match status" value="1"/>
</dbReference>
<organism evidence="2">
    <name type="scientific">marine metagenome</name>
    <dbReference type="NCBI Taxonomy" id="408172"/>
    <lineage>
        <taxon>unclassified sequences</taxon>
        <taxon>metagenomes</taxon>
        <taxon>ecological metagenomes</taxon>
    </lineage>
</organism>
<protein>
    <recommendedName>
        <fullName evidence="1">Peptidase M16 N-terminal domain-containing protein</fullName>
    </recommendedName>
</protein>
<evidence type="ECO:0000259" key="1">
    <source>
        <dbReference type="Pfam" id="PF00675"/>
    </source>
</evidence>
<reference evidence="2" key="1">
    <citation type="submission" date="2018-05" db="EMBL/GenBank/DDBJ databases">
        <authorList>
            <person name="Lanie J.A."/>
            <person name="Ng W.-L."/>
            <person name="Kazmierczak K.M."/>
            <person name="Andrzejewski T.M."/>
            <person name="Davidsen T.M."/>
            <person name="Wayne K.J."/>
            <person name="Tettelin H."/>
            <person name="Glass J.I."/>
            <person name="Rusch D."/>
            <person name="Podicherti R."/>
            <person name="Tsui H.-C.T."/>
            <person name="Winkler M.E."/>
        </authorList>
    </citation>
    <scope>NUCLEOTIDE SEQUENCE</scope>
</reference>
<dbReference type="AlphaFoldDB" id="A0A382UED1"/>